<feature type="compositionally biased region" description="Basic and acidic residues" evidence="1">
    <location>
        <begin position="19"/>
        <end position="37"/>
    </location>
</feature>
<feature type="region of interest" description="Disordered" evidence="1">
    <location>
        <begin position="1"/>
        <end position="57"/>
    </location>
</feature>
<keyword evidence="3" id="KW-1185">Reference proteome</keyword>
<sequence length="160" mass="17549">MSVMPTPQGMRGGSMARWRCKEAAEKERPEKRKEARATPELGEGSRTMTSLSWGRDRTVGGPFQDVGSVGSHGKTGRFLGKAKLVSSMEDGCRILGVERERDRELHKILEGLRLRERVCQRSGPVVLICFSVGAEPSTSRPQSYMKMSSLVIGITGIGRA</sequence>
<organism evidence="2 3">
    <name type="scientific">Punica granatum</name>
    <name type="common">Pomegranate</name>
    <dbReference type="NCBI Taxonomy" id="22663"/>
    <lineage>
        <taxon>Eukaryota</taxon>
        <taxon>Viridiplantae</taxon>
        <taxon>Streptophyta</taxon>
        <taxon>Embryophyta</taxon>
        <taxon>Tracheophyta</taxon>
        <taxon>Spermatophyta</taxon>
        <taxon>Magnoliopsida</taxon>
        <taxon>eudicotyledons</taxon>
        <taxon>Gunneridae</taxon>
        <taxon>Pentapetalae</taxon>
        <taxon>rosids</taxon>
        <taxon>malvids</taxon>
        <taxon>Myrtales</taxon>
        <taxon>Lythraceae</taxon>
        <taxon>Punica</taxon>
    </lineage>
</organism>
<name>A0A2I0JWA6_PUNGR</name>
<gene>
    <name evidence="2" type="ORF">CRG98_019018</name>
</gene>
<comment type="caution">
    <text evidence="2">The sequence shown here is derived from an EMBL/GenBank/DDBJ whole genome shotgun (WGS) entry which is preliminary data.</text>
</comment>
<dbReference type="EMBL" id="PGOL01001146">
    <property type="protein sequence ID" value="PKI60542.1"/>
    <property type="molecule type" value="Genomic_DNA"/>
</dbReference>
<evidence type="ECO:0000256" key="1">
    <source>
        <dbReference type="SAM" id="MobiDB-lite"/>
    </source>
</evidence>
<evidence type="ECO:0000313" key="3">
    <source>
        <dbReference type="Proteomes" id="UP000233551"/>
    </source>
</evidence>
<protein>
    <submittedName>
        <fullName evidence="2">Uncharacterized protein</fullName>
    </submittedName>
</protein>
<accession>A0A2I0JWA6</accession>
<evidence type="ECO:0000313" key="2">
    <source>
        <dbReference type="EMBL" id="PKI60542.1"/>
    </source>
</evidence>
<proteinExistence type="predicted"/>
<reference evidence="2 3" key="1">
    <citation type="submission" date="2017-11" db="EMBL/GenBank/DDBJ databases">
        <title>De-novo sequencing of pomegranate (Punica granatum L.) genome.</title>
        <authorList>
            <person name="Akparov Z."/>
            <person name="Amiraslanov A."/>
            <person name="Hajiyeva S."/>
            <person name="Abbasov M."/>
            <person name="Kaur K."/>
            <person name="Hamwieh A."/>
            <person name="Solovyev V."/>
            <person name="Salamov A."/>
            <person name="Braich B."/>
            <person name="Kosarev P."/>
            <person name="Mahmoud A."/>
            <person name="Hajiyev E."/>
            <person name="Babayeva S."/>
            <person name="Izzatullayeva V."/>
            <person name="Mammadov A."/>
            <person name="Mammadov A."/>
            <person name="Sharifova S."/>
            <person name="Ojaghi J."/>
            <person name="Eynullazada K."/>
            <person name="Bayramov B."/>
            <person name="Abdulazimova A."/>
            <person name="Shahmuradov I."/>
        </authorList>
    </citation>
    <scope>NUCLEOTIDE SEQUENCE [LARGE SCALE GENOMIC DNA]</scope>
    <source>
        <strain evidence="3">cv. AG2017</strain>
        <tissue evidence="2">Leaf</tissue>
    </source>
</reference>
<dbReference type="AlphaFoldDB" id="A0A2I0JWA6"/>
<dbReference type="Proteomes" id="UP000233551">
    <property type="component" value="Unassembled WGS sequence"/>
</dbReference>